<protein>
    <submittedName>
        <fullName evidence="1">Uncharacterized protein</fullName>
    </submittedName>
</protein>
<gene>
    <name evidence="1" type="primary">AUGUSTUS-3.0.2_15641</name>
    <name evidence="1" type="ORF">TcasGA2_TC015641</name>
</gene>
<dbReference type="InParanoid" id="D2A638"/>
<dbReference type="AlphaFoldDB" id="D2A638"/>
<evidence type="ECO:0000313" key="1">
    <source>
        <dbReference type="EMBL" id="EFA05459.1"/>
    </source>
</evidence>
<keyword evidence="2" id="KW-1185">Reference proteome</keyword>
<name>D2A638_TRICA</name>
<sequence length="160" mass="17695">MFDSCVEELEKLRGEALTIQKPEIDDVIKQAVELGQRQVSCIQAMNSLFGKVSSFNQLQVDRKISMPDKNSVVNFVGLVKTGQELVKEGGHGGDKGAVIDGNVARQLNARLDHLMSCDLETKTCIRNLYELVNHFNSDDEREESLVNTIQSVDVSTSSPI</sequence>
<proteinExistence type="predicted"/>
<dbReference type="Proteomes" id="UP000007266">
    <property type="component" value="Linkage group 6"/>
</dbReference>
<accession>D2A638</accession>
<reference evidence="1 2" key="2">
    <citation type="journal article" date="2010" name="Nucleic Acids Res.">
        <title>BeetleBase in 2010: revisions to provide comprehensive genomic information for Tribolium castaneum.</title>
        <authorList>
            <person name="Kim H.S."/>
            <person name="Murphy T."/>
            <person name="Xia J."/>
            <person name="Caragea D."/>
            <person name="Park Y."/>
            <person name="Beeman R.W."/>
            <person name="Lorenzen M.D."/>
            <person name="Butcher S."/>
            <person name="Manak J.R."/>
            <person name="Brown S.J."/>
        </authorList>
    </citation>
    <scope>GENOME REANNOTATION</scope>
    <source>
        <strain evidence="1 2">Georgia GA2</strain>
    </source>
</reference>
<dbReference type="EMBL" id="KQ971346">
    <property type="protein sequence ID" value="EFA05459.1"/>
    <property type="molecule type" value="Genomic_DNA"/>
</dbReference>
<evidence type="ECO:0000313" key="2">
    <source>
        <dbReference type="Proteomes" id="UP000007266"/>
    </source>
</evidence>
<dbReference type="HOGENOM" id="CLU_1654422_0_0_1"/>
<reference evidence="1 2" key="1">
    <citation type="journal article" date="2008" name="Nature">
        <title>The genome of the model beetle and pest Tribolium castaneum.</title>
        <authorList>
            <consortium name="Tribolium Genome Sequencing Consortium"/>
            <person name="Richards S."/>
            <person name="Gibbs R.A."/>
            <person name="Weinstock G.M."/>
            <person name="Brown S.J."/>
            <person name="Denell R."/>
            <person name="Beeman R.W."/>
            <person name="Gibbs R."/>
            <person name="Beeman R.W."/>
            <person name="Brown S.J."/>
            <person name="Bucher G."/>
            <person name="Friedrich M."/>
            <person name="Grimmelikhuijzen C.J."/>
            <person name="Klingler M."/>
            <person name="Lorenzen M."/>
            <person name="Richards S."/>
            <person name="Roth S."/>
            <person name="Schroder R."/>
            <person name="Tautz D."/>
            <person name="Zdobnov E.M."/>
            <person name="Muzny D."/>
            <person name="Gibbs R.A."/>
            <person name="Weinstock G.M."/>
            <person name="Attaway T."/>
            <person name="Bell S."/>
            <person name="Buhay C.J."/>
            <person name="Chandrabose M.N."/>
            <person name="Chavez D."/>
            <person name="Clerk-Blankenburg K.P."/>
            <person name="Cree A."/>
            <person name="Dao M."/>
            <person name="Davis C."/>
            <person name="Chacko J."/>
            <person name="Dinh H."/>
            <person name="Dugan-Rocha S."/>
            <person name="Fowler G."/>
            <person name="Garner T.T."/>
            <person name="Garnes J."/>
            <person name="Gnirke A."/>
            <person name="Hawes A."/>
            <person name="Hernandez J."/>
            <person name="Hines S."/>
            <person name="Holder M."/>
            <person name="Hume J."/>
            <person name="Jhangiani S.N."/>
            <person name="Joshi V."/>
            <person name="Khan Z.M."/>
            <person name="Jackson L."/>
            <person name="Kovar C."/>
            <person name="Kowis A."/>
            <person name="Lee S."/>
            <person name="Lewis L.R."/>
            <person name="Margolis J."/>
            <person name="Morgan M."/>
            <person name="Nazareth L.V."/>
            <person name="Nguyen N."/>
            <person name="Okwuonu G."/>
            <person name="Parker D."/>
            <person name="Richards S."/>
            <person name="Ruiz S.J."/>
            <person name="Santibanez J."/>
            <person name="Savard J."/>
            <person name="Scherer S.E."/>
            <person name="Schneider B."/>
            <person name="Sodergren E."/>
            <person name="Tautz D."/>
            <person name="Vattahil S."/>
            <person name="Villasana D."/>
            <person name="White C.S."/>
            <person name="Wright R."/>
            <person name="Park Y."/>
            <person name="Beeman R.W."/>
            <person name="Lord J."/>
            <person name="Oppert B."/>
            <person name="Lorenzen M."/>
            <person name="Brown S."/>
            <person name="Wang L."/>
            <person name="Savard J."/>
            <person name="Tautz D."/>
            <person name="Richards S."/>
            <person name="Weinstock G."/>
            <person name="Gibbs R.A."/>
            <person name="Liu Y."/>
            <person name="Worley K."/>
            <person name="Weinstock G."/>
            <person name="Elsik C.G."/>
            <person name="Reese J.T."/>
            <person name="Elhaik E."/>
            <person name="Landan G."/>
            <person name="Graur D."/>
            <person name="Arensburger P."/>
            <person name="Atkinson P."/>
            <person name="Beeman R.W."/>
            <person name="Beidler J."/>
            <person name="Brown S.J."/>
            <person name="Demuth J.P."/>
            <person name="Drury D.W."/>
            <person name="Du Y.Z."/>
            <person name="Fujiwara H."/>
            <person name="Lorenzen M."/>
            <person name="Maselli V."/>
            <person name="Osanai M."/>
            <person name="Park Y."/>
            <person name="Robertson H.M."/>
            <person name="Tu Z."/>
            <person name="Wang J.J."/>
            <person name="Wang S."/>
            <person name="Richards S."/>
            <person name="Song H."/>
            <person name="Zhang L."/>
            <person name="Sodergren E."/>
            <person name="Werner D."/>
            <person name="Stanke M."/>
            <person name="Morgenstern B."/>
            <person name="Solovyev V."/>
            <person name="Kosarev P."/>
            <person name="Brown G."/>
            <person name="Chen H.C."/>
            <person name="Ermolaeva O."/>
            <person name="Hlavina W."/>
            <person name="Kapustin Y."/>
            <person name="Kiryutin B."/>
            <person name="Kitts P."/>
            <person name="Maglott D."/>
            <person name="Pruitt K."/>
            <person name="Sapojnikov V."/>
            <person name="Souvorov A."/>
            <person name="Mackey A.J."/>
            <person name="Waterhouse R.M."/>
            <person name="Wyder S."/>
            <person name="Zdobnov E.M."/>
            <person name="Zdobnov E.M."/>
            <person name="Wyder S."/>
            <person name="Kriventseva E.V."/>
            <person name="Kadowaki T."/>
            <person name="Bork P."/>
            <person name="Aranda M."/>
            <person name="Bao R."/>
            <person name="Beermann A."/>
            <person name="Berns N."/>
            <person name="Bolognesi R."/>
            <person name="Bonneton F."/>
            <person name="Bopp D."/>
            <person name="Brown S.J."/>
            <person name="Bucher G."/>
            <person name="Butts T."/>
            <person name="Chaumot A."/>
            <person name="Denell R.E."/>
            <person name="Ferrier D.E."/>
            <person name="Friedrich M."/>
            <person name="Gordon C.M."/>
            <person name="Jindra M."/>
            <person name="Klingler M."/>
            <person name="Lan Q."/>
            <person name="Lattorff H.M."/>
            <person name="Laudet V."/>
            <person name="von Levetsow C."/>
            <person name="Liu Z."/>
            <person name="Lutz R."/>
            <person name="Lynch J.A."/>
            <person name="da Fonseca R.N."/>
            <person name="Posnien N."/>
            <person name="Reuter R."/>
            <person name="Roth S."/>
            <person name="Savard J."/>
            <person name="Schinko J.B."/>
            <person name="Schmitt C."/>
            <person name="Schoppmeier M."/>
            <person name="Schroder R."/>
            <person name="Shippy T.D."/>
            <person name="Simonnet F."/>
            <person name="Marques-Souza H."/>
            <person name="Tautz D."/>
            <person name="Tomoyasu Y."/>
            <person name="Trauner J."/>
            <person name="Van der Zee M."/>
            <person name="Vervoort M."/>
            <person name="Wittkopp N."/>
            <person name="Wimmer E.A."/>
            <person name="Yang X."/>
            <person name="Jones A.K."/>
            <person name="Sattelle D.B."/>
            <person name="Ebert P.R."/>
            <person name="Nelson D."/>
            <person name="Scott J.G."/>
            <person name="Beeman R.W."/>
            <person name="Muthukrishnan S."/>
            <person name="Kramer K.J."/>
            <person name="Arakane Y."/>
            <person name="Beeman R.W."/>
            <person name="Zhu Q."/>
            <person name="Hogenkamp D."/>
            <person name="Dixit R."/>
            <person name="Oppert B."/>
            <person name="Jiang H."/>
            <person name="Zou Z."/>
            <person name="Marshall J."/>
            <person name="Elpidina E."/>
            <person name="Vinokurov K."/>
            <person name="Oppert C."/>
            <person name="Zou Z."/>
            <person name="Evans J."/>
            <person name="Lu Z."/>
            <person name="Zhao P."/>
            <person name="Sumathipala N."/>
            <person name="Altincicek B."/>
            <person name="Vilcinskas A."/>
            <person name="Williams M."/>
            <person name="Hultmark D."/>
            <person name="Hetru C."/>
            <person name="Jiang H."/>
            <person name="Grimmelikhuijzen C.J."/>
            <person name="Hauser F."/>
            <person name="Cazzamali G."/>
            <person name="Williamson M."/>
            <person name="Park Y."/>
            <person name="Li B."/>
            <person name="Tanaka Y."/>
            <person name="Predel R."/>
            <person name="Neupert S."/>
            <person name="Schachtner J."/>
            <person name="Verleyen P."/>
            <person name="Raible F."/>
            <person name="Bork P."/>
            <person name="Friedrich M."/>
            <person name="Walden K.K."/>
            <person name="Robertson H.M."/>
            <person name="Angeli S."/>
            <person name="Foret S."/>
            <person name="Bucher G."/>
            <person name="Schuetz S."/>
            <person name="Maleszka R."/>
            <person name="Wimmer E.A."/>
            <person name="Beeman R.W."/>
            <person name="Lorenzen M."/>
            <person name="Tomoyasu Y."/>
            <person name="Miller S.C."/>
            <person name="Grossmann D."/>
            <person name="Bucher G."/>
        </authorList>
    </citation>
    <scope>NUCLEOTIDE SEQUENCE [LARGE SCALE GENOMIC DNA]</scope>
    <source>
        <strain evidence="1 2">Georgia GA2</strain>
    </source>
</reference>
<organism evidence="1 2">
    <name type="scientific">Tribolium castaneum</name>
    <name type="common">Red flour beetle</name>
    <dbReference type="NCBI Taxonomy" id="7070"/>
    <lineage>
        <taxon>Eukaryota</taxon>
        <taxon>Metazoa</taxon>
        <taxon>Ecdysozoa</taxon>
        <taxon>Arthropoda</taxon>
        <taxon>Hexapoda</taxon>
        <taxon>Insecta</taxon>
        <taxon>Pterygota</taxon>
        <taxon>Neoptera</taxon>
        <taxon>Endopterygota</taxon>
        <taxon>Coleoptera</taxon>
        <taxon>Polyphaga</taxon>
        <taxon>Cucujiformia</taxon>
        <taxon>Tenebrionidae</taxon>
        <taxon>Tenebrionidae incertae sedis</taxon>
        <taxon>Tribolium</taxon>
    </lineage>
</organism>